<comment type="caution">
    <text evidence="2">The sequence shown here is derived from an EMBL/GenBank/DDBJ whole genome shotgun (WGS) entry which is preliminary data.</text>
</comment>
<sequence length="90" mass="9701">MIAGYKIVCLGHDSLVRGLKGEFVFTGTVGKERGLMLKGASPGLLFVLLGSLLIAWAMYVDKPISWEKITTEFSTPVISSKPDISEKGAK</sequence>
<keyword evidence="1" id="KW-0812">Transmembrane</keyword>
<reference evidence="3" key="1">
    <citation type="journal article" date="2019" name="Int. J. Syst. Evol. Microbiol.">
        <title>The Global Catalogue of Microorganisms (GCM) 10K type strain sequencing project: providing services to taxonomists for standard genome sequencing and annotation.</title>
        <authorList>
            <consortium name="The Broad Institute Genomics Platform"/>
            <consortium name="The Broad Institute Genome Sequencing Center for Infectious Disease"/>
            <person name="Wu L."/>
            <person name="Ma J."/>
        </authorList>
    </citation>
    <scope>NUCLEOTIDE SEQUENCE [LARGE SCALE GENOMIC DNA]</scope>
    <source>
        <strain evidence="3">CGMCC 1.15931</strain>
    </source>
</reference>
<dbReference type="Proteomes" id="UP000622638">
    <property type="component" value="Unassembled WGS sequence"/>
</dbReference>
<evidence type="ECO:0000313" key="2">
    <source>
        <dbReference type="EMBL" id="GGB88311.1"/>
    </source>
</evidence>
<keyword evidence="1" id="KW-1133">Transmembrane helix</keyword>
<dbReference type="EMBL" id="BMKG01000002">
    <property type="protein sequence ID" value="GGB88311.1"/>
    <property type="molecule type" value="Genomic_DNA"/>
</dbReference>
<organism evidence="2 3">
    <name type="scientific">Pseudoduganella buxea</name>
    <dbReference type="NCBI Taxonomy" id="1949069"/>
    <lineage>
        <taxon>Bacteria</taxon>
        <taxon>Pseudomonadati</taxon>
        <taxon>Pseudomonadota</taxon>
        <taxon>Betaproteobacteria</taxon>
        <taxon>Burkholderiales</taxon>
        <taxon>Oxalobacteraceae</taxon>
        <taxon>Telluria group</taxon>
        <taxon>Pseudoduganella</taxon>
    </lineage>
</organism>
<keyword evidence="3" id="KW-1185">Reference proteome</keyword>
<name>A0ABQ1K920_9BURK</name>
<keyword evidence="1" id="KW-0472">Membrane</keyword>
<evidence type="ECO:0000256" key="1">
    <source>
        <dbReference type="SAM" id="Phobius"/>
    </source>
</evidence>
<proteinExistence type="predicted"/>
<accession>A0ABQ1K920</accession>
<feature type="transmembrane region" description="Helical" evidence="1">
    <location>
        <begin position="40"/>
        <end position="60"/>
    </location>
</feature>
<protein>
    <submittedName>
        <fullName evidence="2">Uncharacterized protein</fullName>
    </submittedName>
</protein>
<evidence type="ECO:0000313" key="3">
    <source>
        <dbReference type="Proteomes" id="UP000622638"/>
    </source>
</evidence>
<gene>
    <name evidence="2" type="ORF">GCM10011572_07970</name>
</gene>